<evidence type="ECO:0000256" key="1">
    <source>
        <dbReference type="ARBA" id="ARBA00001946"/>
    </source>
</evidence>
<dbReference type="PANTHER" id="PTHR46470">
    <property type="entry name" value="N-ACYLNEURAMINATE-9-PHOSPHATASE"/>
    <property type="match status" value="1"/>
</dbReference>
<accession>A0A084W3F3</accession>
<dbReference type="Gene3D" id="3.40.50.1000">
    <property type="entry name" value="HAD superfamily/HAD-like"/>
    <property type="match status" value="1"/>
</dbReference>
<evidence type="ECO:0000256" key="4">
    <source>
        <dbReference type="SAM" id="MobiDB-lite"/>
    </source>
</evidence>
<evidence type="ECO:0000313" key="7">
    <source>
        <dbReference type="Proteomes" id="UP000030765"/>
    </source>
</evidence>
<dbReference type="InterPro" id="IPR051400">
    <property type="entry name" value="HAD-like_hydrolase"/>
</dbReference>
<protein>
    <submittedName>
        <fullName evidence="5">AGAP004391-PA-like protein</fullName>
    </submittedName>
</protein>
<sequence>MGNWLAGSHLLPEVRSTFCAQCDAGVVFPSLVGDLEAKTYHQTEQTTSTAPVADLLHQDHGFSRELANETATNYLTAFRRCPDNPDMALAQWRSQLWYDVLPGTHKQLAGELYGRWLEWRYRYLAIPAEVQTMLQTLRLQYLLGIITNGPTAAQWEKIDRLALNKYFDCILVSSDLPWAKPDRNIFYAACHYLGVPPGQCVMIGDKLETDIQVSAESPTTTSERSVVATSVSVSPAAGGIEANLGATVWLPLPSEQRIVGDRTMDDVPEHVRPDAIVDSVLKLPALLPPSTSFRARTPSSSLAAPQQEQKTTRNRAAQYNRILPDIPDLYSSYSSASNSSSGFSSNDCSQHSIGSNEHGGTTSS</sequence>
<feature type="region of interest" description="Disordered" evidence="4">
    <location>
        <begin position="291"/>
        <end position="315"/>
    </location>
</feature>
<organism evidence="5">
    <name type="scientific">Anopheles sinensis</name>
    <name type="common">Mosquito</name>
    <dbReference type="NCBI Taxonomy" id="74873"/>
    <lineage>
        <taxon>Eukaryota</taxon>
        <taxon>Metazoa</taxon>
        <taxon>Ecdysozoa</taxon>
        <taxon>Arthropoda</taxon>
        <taxon>Hexapoda</taxon>
        <taxon>Insecta</taxon>
        <taxon>Pterygota</taxon>
        <taxon>Neoptera</taxon>
        <taxon>Endopterygota</taxon>
        <taxon>Diptera</taxon>
        <taxon>Nematocera</taxon>
        <taxon>Culicoidea</taxon>
        <taxon>Culicidae</taxon>
        <taxon>Anophelinae</taxon>
        <taxon>Anopheles</taxon>
    </lineage>
</organism>
<reference evidence="6" key="2">
    <citation type="submission" date="2020-05" db="UniProtKB">
        <authorList>
            <consortium name="EnsemblMetazoa"/>
        </authorList>
    </citation>
    <scope>IDENTIFICATION</scope>
</reference>
<evidence type="ECO:0000256" key="2">
    <source>
        <dbReference type="ARBA" id="ARBA00022801"/>
    </source>
</evidence>
<evidence type="ECO:0000313" key="6">
    <source>
        <dbReference type="EnsemblMetazoa" id="ASIC012646-PA"/>
    </source>
</evidence>
<dbReference type="GO" id="GO:0050124">
    <property type="term" value="F:N-acylneuraminate-9-phosphatase activity"/>
    <property type="evidence" value="ECO:0007669"/>
    <property type="project" value="TreeGrafter"/>
</dbReference>
<feature type="region of interest" description="Disordered" evidence="4">
    <location>
        <begin position="333"/>
        <end position="364"/>
    </location>
</feature>
<dbReference type="Pfam" id="PF00702">
    <property type="entry name" value="Hydrolase"/>
    <property type="match status" value="1"/>
</dbReference>
<dbReference type="EMBL" id="KE525286">
    <property type="protein sequence ID" value="KFB44747.1"/>
    <property type="molecule type" value="Genomic_DNA"/>
</dbReference>
<dbReference type="GO" id="GO:0046380">
    <property type="term" value="P:N-acetylneuraminate biosynthetic process"/>
    <property type="evidence" value="ECO:0007669"/>
    <property type="project" value="TreeGrafter"/>
</dbReference>
<dbReference type="NCBIfam" id="TIGR01549">
    <property type="entry name" value="HAD-SF-IA-v1"/>
    <property type="match status" value="1"/>
</dbReference>
<dbReference type="InterPro" id="IPR036412">
    <property type="entry name" value="HAD-like_sf"/>
</dbReference>
<keyword evidence="2" id="KW-0378">Hydrolase</keyword>
<dbReference type="Proteomes" id="UP000030765">
    <property type="component" value="Unassembled WGS sequence"/>
</dbReference>
<dbReference type="STRING" id="74873.A0A084W3F3"/>
<dbReference type="EnsemblMetazoa" id="ASIC012646-RA">
    <property type="protein sequence ID" value="ASIC012646-PA"/>
    <property type="gene ID" value="ASIC012646"/>
</dbReference>
<dbReference type="EMBL" id="ATLV01019967">
    <property type="status" value="NOT_ANNOTATED_CDS"/>
    <property type="molecule type" value="Genomic_DNA"/>
</dbReference>
<feature type="compositionally biased region" description="Low complexity" evidence="4">
    <location>
        <begin position="333"/>
        <end position="349"/>
    </location>
</feature>
<proteinExistence type="predicted"/>
<keyword evidence="3" id="KW-0460">Magnesium</keyword>
<name>A0A084W3F3_ANOSI</name>
<gene>
    <name evidence="5" type="ORF">ZHAS_00012646</name>
</gene>
<dbReference type="AlphaFoldDB" id="A0A084W3F3"/>
<feature type="compositionally biased region" description="Polar residues" evidence="4">
    <location>
        <begin position="350"/>
        <end position="364"/>
    </location>
</feature>
<evidence type="ECO:0000313" key="5">
    <source>
        <dbReference type="EMBL" id="KFB44747.1"/>
    </source>
</evidence>
<dbReference type="OMA" id="YLIADHG"/>
<dbReference type="PANTHER" id="PTHR46470:SF3">
    <property type="entry name" value="N-ACYLNEURAMINATE-9-PHOSPHATASE"/>
    <property type="match status" value="1"/>
</dbReference>
<dbReference type="OrthoDB" id="1694274at2759"/>
<dbReference type="VEuPathDB" id="VectorBase:ASIS014515"/>
<reference evidence="5 7" key="1">
    <citation type="journal article" date="2014" name="BMC Genomics">
        <title>Genome sequence of Anopheles sinensis provides insight into genetics basis of mosquito competence for malaria parasites.</title>
        <authorList>
            <person name="Zhou D."/>
            <person name="Zhang D."/>
            <person name="Ding G."/>
            <person name="Shi L."/>
            <person name="Hou Q."/>
            <person name="Ye Y."/>
            <person name="Xu Y."/>
            <person name="Zhou H."/>
            <person name="Xiong C."/>
            <person name="Li S."/>
            <person name="Yu J."/>
            <person name="Hong S."/>
            <person name="Yu X."/>
            <person name="Zou P."/>
            <person name="Chen C."/>
            <person name="Chang X."/>
            <person name="Wang W."/>
            <person name="Lv Y."/>
            <person name="Sun Y."/>
            <person name="Ma L."/>
            <person name="Shen B."/>
            <person name="Zhu C."/>
        </authorList>
    </citation>
    <scope>NUCLEOTIDE SEQUENCE [LARGE SCALE GENOMIC DNA]</scope>
</reference>
<dbReference type="InterPro" id="IPR006439">
    <property type="entry name" value="HAD-SF_hydro_IA"/>
</dbReference>
<keyword evidence="7" id="KW-1185">Reference proteome</keyword>
<evidence type="ECO:0000256" key="3">
    <source>
        <dbReference type="ARBA" id="ARBA00022842"/>
    </source>
</evidence>
<comment type="cofactor">
    <cofactor evidence="1">
        <name>Mg(2+)</name>
        <dbReference type="ChEBI" id="CHEBI:18420"/>
    </cofactor>
</comment>
<dbReference type="SUPFAM" id="SSF56784">
    <property type="entry name" value="HAD-like"/>
    <property type="match status" value="1"/>
</dbReference>
<dbReference type="VEuPathDB" id="VectorBase:ASIC012646"/>
<dbReference type="InterPro" id="IPR023214">
    <property type="entry name" value="HAD_sf"/>
</dbReference>